<dbReference type="EMBL" id="MHRW01000005">
    <property type="protein sequence ID" value="OHA31304.1"/>
    <property type="molecule type" value="Genomic_DNA"/>
</dbReference>
<dbReference type="Proteomes" id="UP000176365">
    <property type="component" value="Unassembled WGS sequence"/>
</dbReference>
<dbReference type="AlphaFoldDB" id="A0A1G2N595"/>
<proteinExistence type="predicted"/>
<feature type="transmembrane region" description="Helical" evidence="1">
    <location>
        <begin position="56"/>
        <end position="79"/>
    </location>
</feature>
<name>A0A1G2N595_9BACT</name>
<organism evidence="2 3">
    <name type="scientific">Candidatus Taylorbacteria bacterium RIFCSPLOWO2_01_FULL_44_26</name>
    <dbReference type="NCBI Taxonomy" id="1802318"/>
    <lineage>
        <taxon>Bacteria</taxon>
        <taxon>Candidatus Tayloriibacteriota</taxon>
    </lineage>
</organism>
<keyword evidence="1" id="KW-0812">Transmembrane</keyword>
<gene>
    <name evidence="2" type="ORF">A3B11_01655</name>
</gene>
<evidence type="ECO:0000256" key="1">
    <source>
        <dbReference type="SAM" id="Phobius"/>
    </source>
</evidence>
<keyword evidence="1" id="KW-0472">Membrane</keyword>
<evidence type="ECO:0000313" key="2">
    <source>
        <dbReference type="EMBL" id="OHA31304.1"/>
    </source>
</evidence>
<keyword evidence="1" id="KW-1133">Transmembrane helix</keyword>
<protein>
    <submittedName>
        <fullName evidence="2">Uncharacterized protein</fullName>
    </submittedName>
</protein>
<accession>A0A1G2N595</accession>
<sequence length="252" mass="29647">MNSYLYYSLLVLEIIGLIVGPIACWWAIKELLLSYHANHANWSKEKLKQLQIFSPVGIYSLAVVICSVTVTLWSLPFFVESVSGHHMMLAKSGEIRKIFEKPTFMWQKNYDKLSEEAEFLNYDFAKHRSLVAMTVTPITDNPKVRKITYQVQVGWINTPEAYAAYWKETAEFREGILMGNSWVSNFTRRLDRFVRYNLYDFNEEKSKELARFFNPDRSEQQKEFRDLVQNFLGEKFKRAGVQITWAEFSLMD</sequence>
<feature type="transmembrane region" description="Helical" evidence="1">
    <location>
        <begin position="6"/>
        <end position="28"/>
    </location>
</feature>
<evidence type="ECO:0000313" key="3">
    <source>
        <dbReference type="Proteomes" id="UP000176365"/>
    </source>
</evidence>
<comment type="caution">
    <text evidence="2">The sequence shown here is derived from an EMBL/GenBank/DDBJ whole genome shotgun (WGS) entry which is preliminary data.</text>
</comment>
<reference evidence="2 3" key="1">
    <citation type="journal article" date="2016" name="Nat. Commun.">
        <title>Thousands of microbial genomes shed light on interconnected biogeochemical processes in an aquifer system.</title>
        <authorList>
            <person name="Anantharaman K."/>
            <person name="Brown C.T."/>
            <person name="Hug L.A."/>
            <person name="Sharon I."/>
            <person name="Castelle C.J."/>
            <person name="Probst A.J."/>
            <person name="Thomas B.C."/>
            <person name="Singh A."/>
            <person name="Wilkins M.J."/>
            <person name="Karaoz U."/>
            <person name="Brodie E.L."/>
            <person name="Williams K.H."/>
            <person name="Hubbard S.S."/>
            <person name="Banfield J.F."/>
        </authorList>
    </citation>
    <scope>NUCLEOTIDE SEQUENCE [LARGE SCALE GENOMIC DNA]</scope>
</reference>